<accession>A0AA36I0P8</accession>
<dbReference type="AlphaFoldDB" id="A0AA36I0P8"/>
<organism evidence="1 2">
    <name type="scientific">Effrenium voratum</name>
    <dbReference type="NCBI Taxonomy" id="2562239"/>
    <lineage>
        <taxon>Eukaryota</taxon>
        <taxon>Sar</taxon>
        <taxon>Alveolata</taxon>
        <taxon>Dinophyceae</taxon>
        <taxon>Suessiales</taxon>
        <taxon>Symbiodiniaceae</taxon>
        <taxon>Effrenium</taxon>
    </lineage>
</organism>
<comment type="caution">
    <text evidence="1">The sequence shown here is derived from an EMBL/GenBank/DDBJ whole genome shotgun (WGS) entry which is preliminary data.</text>
</comment>
<dbReference type="EMBL" id="CAUJNA010000578">
    <property type="protein sequence ID" value="CAJ1378881.1"/>
    <property type="molecule type" value="Genomic_DNA"/>
</dbReference>
<evidence type="ECO:0000313" key="2">
    <source>
        <dbReference type="Proteomes" id="UP001178507"/>
    </source>
</evidence>
<reference evidence="1" key="1">
    <citation type="submission" date="2023-08" db="EMBL/GenBank/DDBJ databases">
        <authorList>
            <person name="Chen Y."/>
            <person name="Shah S."/>
            <person name="Dougan E. K."/>
            <person name="Thang M."/>
            <person name="Chan C."/>
        </authorList>
    </citation>
    <scope>NUCLEOTIDE SEQUENCE</scope>
</reference>
<dbReference type="Proteomes" id="UP001178507">
    <property type="component" value="Unassembled WGS sequence"/>
</dbReference>
<protein>
    <submittedName>
        <fullName evidence="1">Uncharacterized protein</fullName>
    </submittedName>
</protein>
<gene>
    <name evidence="1" type="ORF">EVOR1521_LOCUS7276</name>
</gene>
<name>A0AA36I0P8_9DINO</name>
<evidence type="ECO:0000313" key="1">
    <source>
        <dbReference type="EMBL" id="CAJ1378881.1"/>
    </source>
</evidence>
<proteinExistence type="predicted"/>
<keyword evidence="2" id="KW-1185">Reference proteome</keyword>
<sequence>MNKMKRATLPQLVLRCRRRRKAVTWGVAEVCEYEPRRPDRARRHVRKLTFTRSPRHKQLQV</sequence>